<feature type="compositionally biased region" description="Basic and acidic residues" evidence="1">
    <location>
        <begin position="52"/>
        <end position="64"/>
    </location>
</feature>
<feature type="region of interest" description="Disordered" evidence="1">
    <location>
        <begin position="41"/>
        <end position="68"/>
    </location>
</feature>
<keyword evidence="3" id="KW-1185">Reference proteome</keyword>
<evidence type="ECO:0000313" key="3">
    <source>
        <dbReference type="Proteomes" id="UP001219525"/>
    </source>
</evidence>
<feature type="region of interest" description="Disordered" evidence="1">
    <location>
        <begin position="1"/>
        <end position="27"/>
    </location>
</feature>
<name>A0AAD6V2F4_9AGAR</name>
<dbReference type="AlphaFoldDB" id="A0AAD6V2F4"/>
<evidence type="ECO:0000256" key="1">
    <source>
        <dbReference type="SAM" id="MobiDB-lite"/>
    </source>
</evidence>
<gene>
    <name evidence="2" type="ORF">GGX14DRAFT_402091</name>
</gene>
<organism evidence="2 3">
    <name type="scientific">Mycena pura</name>
    <dbReference type="NCBI Taxonomy" id="153505"/>
    <lineage>
        <taxon>Eukaryota</taxon>
        <taxon>Fungi</taxon>
        <taxon>Dikarya</taxon>
        <taxon>Basidiomycota</taxon>
        <taxon>Agaricomycotina</taxon>
        <taxon>Agaricomycetes</taxon>
        <taxon>Agaricomycetidae</taxon>
        <taxon>Agaricales</taxon>
        <taxon>Marasmiineae</taxon>
        <taxon>Mycenaceae</taxon>
        <taxon>Mycena</taxon>
    </lineage>
</organism>
<dbReference type="EMBL" id="JARJCW010000074">
    <property type="protein sequence ID" value="KAJ7198072.1"/>
    <property type="molecule type" value="Genomic_DNA"/>
</dbReference>
<proteinExistence type="predicted"/>
<comment type="caution">
    <text evidence="2">The sequence shown here is derived from an EMBL/GenBank/DDBJ whole genome shotgun (WGS) entry which is preliminary data.</text>
</comment>
<dbReference type="Proteomes" id="UP001219525">
    <property type="component" value="Unassembled WGS sequence"/>
</dbReference>
<evidence type="ECO:0000313" key="2">
    <source>
        <dbReference type="EMBL" id="KAJ7198072.1"/>
    </source>
</evidence>
<protein>
    <submittedName>
        <fullName evidence="2">Uncharacterized protein</fullName>
    </submittedName>
</protein>
<reference evidence="2" key="1">
    <citation type="submission" date="2023-03" db="EMBL/GenBank/DDBJ databases">
        <title>Massive genome expansion in bonnet fungi (Mycena s.s.) driven by repeated elements and novel gene families across ecological guilds.</title>
        <authorList>
            <consortium name="Lawrence Berkeley National Laboratory"/>
            <person name="Harder C.B."/>
            <person name="Miyauchi S."/>
            <person name="Viragh M."/>
            <person name="Kuo A."/>
            <person name="Thoen E."/>
            <person name="Andreopoulos B."/>
            <person name="Lu D."/>
            <person name="Skrede I."/>
            <person name="Drula E."/>
            <person name="Henrissat B."/>
            <person name="Morin E."/>
            <person name="Kohler A."/>
            <person name="Barry K."/>
            <person name="LaButti K."/>
            <person name="Morin E."/>
            <person name="Salamov A."/>
            <person name="Lipzen A."/>
            <person name="Mereny Z."/>
            <person name="Hegedus B."/>
            <person name="Baldrian P."/>
            <person name="Stursova M."/>
            <person name="Weitz H."/>
            <person name="Taylor A."/>
            <person name="Grigoriev I.V."/>
            <person name="Nagy L.G."/>
            <person name="Martin F."/>
            <person name="Kauserud H."/>
        </authorList>
    </citation>
    <scope>NUCLEOTIDE SEQUENCE</scope>
    <source>
        <strain evidence="2">9144</strain>
    </source>
</reference>
<sequence length="148" mass="16605">MHSHREHIIRTSSAEEEEEEEPVRRGRTEVAMTRIKAPCVVPRRLRHGHQRRERDRDDEQRRIPAGETYAKNSTITNMCSDLGRVPERRDRRARGVIVSRGRGCAVQTLHSVRGGNVLSSGRPRITRAVLFGGAEGGSTHGCCIMSNA</sequence>
<accession>A0AAD6V2F4</accession>